<dbReference type="PANTHER" id="PTHR31344:SF0">
    <property type="entry name" value="NUCLEAR PORE COMPLEX PROTEIN NUP205"/>
    <property type="match status" value="1"/>
</dbReference>
<dbReference type="GO" id="GO:0017056">
    <property type="term" value="F:structural constituent of nuclear pore"/>
    <property type="evidence" value="ECO:0007669"/>
    <property type="project" value="TreeGrafter"/>
</dbReference>
<dbReference type="Pfam" id="PF11894">
    <property type="entry name" value="Nup192"/>
    <property type="match status" value="1"/>
</dbReference>
<organism evidence="5 6">
    <name type="scientific">Syrrhaptes paradoxus</name>
    <name type="common">Pallas's sandgrouse</name>
    <dbReference type="NCBI Taxonomy" id="302527"/>
    <lineage>
        <taxon>Eukaryota</taxon>
        <taxon>Metazoa</taxon>
        <taxon>Chordata</taxon>
        <taxon>Craniata</taxon>
        <taxon>Vertebrata</taxon>
        <taxon>Euteleostomi</taxon>
        <taxon>Archelosauria</taxon>
        <taxon>Archosauria</taxon>
        <taxon>Dinosauria</taxon>
        <taxon>Saurischia</taxon>
        <taxon>Theropoda</taxon>
        <taxon>Coelurosauria</taxon>
        <taxon>Aves</taxon>
        <taxon>Neognathae</taxon>
        <taxon>Neoaves</taxon>
        <taxon>Columbimorphae</taxon>
        <taxon>Pterocliformes</taxon>
        <taxon>Pteroclidae</taxon>
        <taxon>Syrrhaptes</taxon>
    </lineage>
</organism>
<dbReference type="GO" id="GO:0006999">
    <property type="term" value="P:nuclear pore organization"/>
    <property type="evidence" value="ECO:0007669"/>
    <property type="project" value="TreeGrafter"/>
</dbReference>
<dbReference type="InterPro" id="IPR021827">
    <property type="entry name" value="Nup186/Nup192/Nup205"/>
</dbReference>
<keyword evidence="4" id="KW-0539">Nucleus</keyword>
<comment type="similarity">
    <text evidence="2">Belongs to the NUP186/NUP192/NUP205 family.</text>
</comment>
<comment type="subcellular location">
    <subcellularLocation>
        <location evidence="1">Nucleus</location>
    </subcellularLocation>
</comment>
<comment type="caution">
    <text evidence="5">The sequence shown here is derived from an EMBL/GenBank/DDBJ whole genome shotgun (WGS) entry which is preliminary data.</text>
</comment>
<evidence type="ECO:0000256" key="2">
    <source>
        <dbReference type="ARBA" id="ARBA00005892"/>
    </source>
</evidence>
<feature type="non-terminal residue" evidence="5">
    <location>
        <position position="1"/>
    </location>
</feature>
<evidence type="ECO:0000256" key="4">
    <source>
        <dbReference type="ARBA" id="ARBA00023242"/>
    </source>
</evidence>
<accession>A0A7L3BE32</accession>
<proteinExistence type="inferred from homology"/>
<sequence>LSQMLALALLDRIVSVDKQQQWLLYLSNSGYLKVLVDSLTDDDLTLQSLLTPQPPLLKALYTYESKMAFLTRVAKSPQGALELLRSGVIVRLAQCQVYDMRPETDHPGMAQHLQAAGQVLQFLISHSDTIQAILRCQDVSVGSLRELASLTGIISKAALPGVLSELDIDVSEGTQMELQGHIGRFQRQCLGLLSRFGGSDRLRQFKLQDDNAEGDRMNKRDEIELAMQQICANVMEYCESLMLQSAPSFQHTVCLFTPSLSELTNRDGPRQDTQAPVVPYWHLPGLGIIVYLLKQSTSDFFSYYDSHRQSVNKLQNVEQLPPDEIKELCQSVMPAGVDKISTSQKYVLARQRLVKLINNRAKLLSLCSYIIETCLFIFWRHLEHYLLHCTPADSQDPLLSSRMSFKKGRLQDSFGSDSNLDFSSGLNRVSQHDIEQLQVEATNSFGESLQKKLLDIEGLYSKVRSRYTFIQALVRRIRGLLRISRT</sequence>
<evidence type="ECO:0000256" key="1">
    <source>
        <dbReference type="ARBA" id="ARBA00004123"/>
    </source>
</evidence>
<evidence type="ECO:0000256" key="3">
    <source>
        <dbReference type="ARBA" id="ARBA00022448"/>
    </source>
</evidence>
<keyword evidence="3" id="KW-0813">Transport</keyword>
<gene>
    <name evidence="5" type="primary">Nup205</name>
    <name evidence="5" type="ORF">SYRPAR_R14300</name>
</gene>
<evidence type="ECO:0000313" key="6">
    <source>
        <dbReference type="Proteomes" id="UP000536260"/>
    </source>
</evidence>
<feature type="non-terminal residue" evidence="5">
    <location>
        <position position="486"/>
    </location>
</feature>
<dbReference type="GO" id="GO:0044611">
    <property type="term" value="C:nuclear pore inner ring"/>
    <property type="evidence" value="ECO:0007669"/>
    <property type="project" value="TreeGrafter"/>
</dbReference>
<keyword evidence="6" id="KW-1185">Reference proteome</keyword>
<evidence type="ECO:0000313" key="5">
    <source>
        <dbReference type="EMBL" id="NXT28785.1"/>
    </source>
</evidence>
<name>A0A7L3BE32_9AVES</name>
<dbReference type="PANTHER" id="PTHR31344">
    <property type="entry name" value="NUCLEAR PORE COMPLEX PROTEIN NUP205"/>
    <property type="match status" value="1"/>
</dbReference>
<dbReference type="EMBL" id="VZTO01024867">
    <property type="protein sequence ID" value="NXT28785.1"/>
    <property type="molecule type" value="Genomic_DNA"/>
</dbReference>
<protein>
    <submittedName>
        <fullName evidence="5">NU205 protein</fullName>
    </submittedName>
</protein>
<dbReference type="AlphaFoldDB" id="A0A7L3BE32"/>
<reference evidence="5 6" key="1">
    <citation type="submission" date="2019-09" db="EMBL/GenBank/DDBJ databases">
        <title>Bird 10,000 Genomes (B10K) Project - Family phase.</title>
        <authorList>
            <person name="Zhang G."/>
        </authorList>
    </citation>
    <scope>NUCLEOTIDE SEQUENCE [LARGE SCALE GENOMIC DNA]</scope>
    <source>
        <strain evidence="5">B10K-DU-003-42</strain>
        <tissue evidence="5">Mixed tissue sample</tissue>
    </source>
</reference>
<dbReference type="Proteomes" id="UP000536260">
    <property type="component" value="Unassembled WGS sequence"/>
</dbReference>